<evidence type="ECO:0000313" key="14">
    <source>
        <dbReference type="EMBL" id="KAK4665850.1"/>
    </source>
</evidence>
<keyword evidence="10 13" id="KW-1133">Transmembrane helix</keyword>
<evidence type="ECO:0000256" key="12">
    <source>
        <dbReference type="ARBA" id="ARBA00023136"/>
    </source>
</evidence>
<evidence type="ECO:0000256" key="10">
    <source>
        <dbReference type="ARBA" id="ARBA00022989"/>
    </source>
</evidence>
<evidence type="ECO:0000313" key="15">
    <source>
        <dbReference type="Proteomes" id="UP001326199"/>
    </source>
</evidence>
<accession>A0ABR0HCT1</accession>
<evidence type="ECO:0000256" key="7">
    <source>
        <dbReference type="ARBA" id="ARBA00022692"/>
    </source>
</evidence>
<keyword evidence="12 13" id="KW-0472">Membrane</keyword>
<reference evidence="14 15" key="1">
    <citation type="journal article" date="2023" name="bioRxiv">
        <title>High-quality genome assemblies of four members of thePodospora anserinaspecies complex.</title>
        <authorList>
            <person name="Ament-Velasquez S.L."/>
            <person name="Vogan A.A."/>
            <person name="Wallerman O."/>
            <person name="Hartmann F."/>
            <person name="Gautier V."/>
            <person name="Silar P."/>
            <person name="Giraud T."/>
            <person name="Johannesson H."/>
        </authorList>
    </citation>
    <scope>NUCLEOTIDE SEQUENCE [LARGE SCALE GENOMIC DNA]</scope>
    <source>
        <strain evidence="14 15">CBS 411.78</strain>
    </source>
</reference>
<evidence type="ECO:0000256" key="8">
    <source>
        <dbReference type="ARBA" id="ARBA00022792"/>
    </source>
</evidence>
<dbReference type="PANTHER" id="PTHR17098:SF2">
    <property type="entry name" value="NADH DEHYDROGENASE [UBIQUINONE] 1 ALPHA SUBCOMPLEX SUBUNIT 1"/>
    <property type="match status" value="1"/>
</dbReference>
<evidence type="ECO:0000256" key="3">
    <source>
        <dbReference type="ARBA" id="ARBA00009960"/>
    </source>
</evidence>
<dbReference type="RefSeq" id="XP_062765816.1">
    <property type="nucleotide sequence ID" value="XM_062905920.1"/>
</dbReference>
<keyword evidence="5" id="KW-0813">Transport</keyword>
<protein>
    <recommendedName>
        <fullName evidence="4">NADH dehydrogenase [ubiquinone] 1 alpha subcomplex subunit 1</fullName>
    </recommendedName>
</protein>
<evidence type="ECO:0000256" key="4">
    <source>
        <dbReference type="ARBA" id="ARBA00016392"/>
    </source>
</evidence>
<comment type="caution">
    <text evidence="14">The sequence shown here is derived from an EMBL/GenBank/DDBJ whole genome shotgun (WGS) entry which is preliminary data.</text>
</comment>
<organism evidence="14 15">
    <name type="scientific">Podospora pseudopauciseta</name>
    <dbReference type="NCBI Taxonomy" id="2093780"/>
    <lineage>
        <taxon>Eukaryota</taxon>
        <taxon>Fungi</taxon>
        <taxon>Dikarya</taxon>
        <taxon>Ascomycota</taxon>
        <taxon>Pezizomycotina</taxon>
        <taxon>Sordariomycetes</taxon>
        <taxon>Sordariomycetidae</taxon>
        <taxon>Sordariales</taxon>
        <taxon>Podosporaceae</taxon>
        <taxon>Podospora</taxon>
    </lineage>
</organism>
<name>A0ABR0HCT1_9PEZI</name>
<keyword evidence="15" id="KW-1185">Reference proteome</keyword>
<dbReference type="PANTHER" id="PTHR17098">
    <property type="entry name" value="NADH-UBIQUINONE OXIDOREDUCTASE MWFE SUBUNIT"/>
    <property type="match status" value="1"/>
</dbReference>
<keyword evidence="11" id="KW-0496">Mitochondrion</keyword>
<keyword evidence="8" id="KW-0999">Mitochondrion inner membrane</keyword>
<proteinExistence type="inferred from homology"/>
<evidence type="ECO:0000256" key="1">
    <source>
        <dbReference type="ARBA" id="ARBA00003195"/>
    </source>
</evidence>
<dbReference type="InterPro" id="IPR017384">
    <property type="entry name" value="NADH_Ub_cplx-1_asu_su-1"/>
</dbReference>
<feature type="transmembrane region" description="Helical" evidence="13">
    <location>
        <begin position="12"/>
        <end position="32"/>
    </location>
</feature>
<gene>
    <name evidence="14" type="ORF">QC763_0066750</name>
</gene>
<keyword evidence="7 13" id="KW-0812">Transmembrane</keyword>
<evidence type="ECO:0000256" key="6">
    <source>
        <dbReference type="ARBA" id="ARBA00022660"/>
    </source>
</evidence>
<dbReference type="Proteomes" id="UP001326199">
    <property type="component" value="Unassembled WGS sequence"/>
</dbReference>
<keyword evidence="6" id="KW-0679">Respiratory chain</keyword>
<dbReference type="EMBL" id="JAFFHB010000005">
    <property type="protein sequence ID" value="KAK4665850.1"/>
    <property type="molecule type" value="Genomic_DNA"/>
</dbReference>
<evidence type="ECO:0000256" key="9">
    <source>
        <dbReference type="ARBA" id="ARBA00022982"/>
    </source>
</evidence>
<comment type="function">
    <text evidence="1">Accessory subunit of the mitochondrial membrane respiratory chain NADH dehydrogenase (Complex I), that is believed not to be involved in catalysis. Complex I functions in the transfer of electrons from NADH to the respiratory chain. The immediate electron acceptor for the enzyme is believed to be ubiquinone.</text>
</comment>
<dbReference type="Pfam" id="PF15879">
    <property type="entry name" value="MWFE"/>
    <property type="match status" value="1"/>
</dbReference>
<keyword evidence="9" id="KW-0249">Electron transport</keyword>
<comment type="subcellular location">
    <subcellularLocation>
        <location evidence="2">Mitochondrion inner membrane</location>
        <topology evidence="2">Single-pass membrane protein</topology>
        <orientation evidence="2">Matrix side</orientation>
    </subcellularLocation>
</comment>
<evidence type="ECO:0000256" key="13">
    <source>
        <dbReference type="SAM" id="Phobius"/>
    </source>
</evidence>
<evidence type="ECO:0000256" key="2">
    <source>
        <dbReference type="ARBA" id="ARBA00004298"/>
    </source>
</evidence>
<evidence type="ECO:0000256" key="5">
    <source>
        <dbReference type="ARBA" id="ARBA00022448"/>
    </source>
</evidence>
<dbReference type="GeneID" id="87926023"/>
<comment type="similarity">
    <text evidence="3">Belongs to the complex I NDUFA1 subunit family.</text>
</comment>
<sequence length="178" mass="19574">MPVPFETLIPYVIITAMFGVTGAGLSGIRHYAGGGKKHRWSLDTWDRRSDGPRQTTYRSLARANRQCHSPARLRSQSALERRETLLLINKDGGSVKKKKALVSKEEGAHMIDRERPHSHDPLRHHGGVQNVKSVSGAGSCSAPPGACTLDISPGLTCTRSAYTVLEPVVLPLMEHWQF</sequence>
<evidence type="ECO:0000256" key="11">
    <source>
        <dbReference type="ARBA" id="ARBA00023128"/>
    </source>
</evidence>